<comment type="caution">
    <text evidence="2">The sequence shown here is derived from an EMBL/GenBank/DDBJ whole genome shotgun (WGS) entry which is preliminary data.</text>
</comment>
<keyword evidence="3" id="KW-1185">Reference proteome</keyword>
<gene>
    <name evidence="2" type="ORF">HFP15_29690</name>
</gene>
<accession>A0ABX1JEC3</accession>
<comment type="similarity">
    <text evidence="1">Belongs to the enoyl-CoA hydratase/isomerase family.</text>
</comment>
<sequence>MPDVLVDRAEGVVTVTLNRPKRKNGVTWPLIEELVRELENIAGNSGDRVVVLTGAGGAFCSGMDLSESVAPDELRFMRRVGQVVTLLHEMPKPTIAKVAGPAVGFGCNLALACDLTVAGEGAMFGEIFAERGLTLDGGGSWLLPRLVGLQKAKELVFFAQRVSGSEAASLGLVACAVPDDELDKVADDWARRLADAPTLALSIMKKSLNKAFESSFAEAIETESLAQSFSFSSAEAKEGMRAFLQRREPRFRG</sequence>
<dbReference type="PANTHER" id="PTHR43459">
    <property type="entry name" value="ENOYL-COA HYDRATASE"/>
    <property type="match status" value="1"/>
</dbReference>
<dbReference type="RefSeq" id="WP_168520076.1">
    <property type="nucleotide sequence ID" value="NZ_JAAXLS010000030.1"/>
</dbReference>
<reference evidence="2 3" key="1">
    <citation type="submission" date="2020-04" db="EMBL/GenBank/DDBJ databases">
        <title>Novel species.</title>
        <authorList>
            <person name="Teo W.F.A."/>
            <person name="Lipun K."/>
            <person name="Srisuk N."/>
            <person name="Duangmal K."/>
        </authorList>
    </citation>
    <scope>NUCLEOTIDE SEQUENCE [LARGE SCALE GENOMIC DNA]</scope>
    <source>
        <strain evidence="2 3">K13G38</strain>
    </source>
</reference>
<protein>
    <submittedName>
        <fullName evidence="2">Enoyl-CoA hydratase</fullName>
    </submittedName>
</protein>
<evidence type="ECO:0000313" key="3">
    <source>
        <dbReference type="Proteomes" id="UP000715441"/>
    </source>
</evidence>
<dbReference type="EMBL" id="JAAXLS010000030">
    <property type="protein sequence ID" value="NKQ57050.1"/>
    <property type="molecule type" value="Genomic_DNA"/>
</dbReference>
<dbReference type="Pfam" id="PF00378">
    <property type="entry name" value="ECH_1"/>
    <property type="match status" value="1"/>
</dbReference>
<dbReference type="Gene3D" id="1.10.12.10">
    <property type="entry name" value="Lyase 2-enoyl-coa Hydratase, Chain A, domain 2"/>
    <property type="match status" value="1"/>
</dbReference>
<dbReference type="Proteomes" id="UP000715441">
    <property type="component" value="Unassembled WGS sequence"/>
</dbReference>
<dbReference type="SUPFAM" id="SSF52096">
    <property type="entry name" value="ClpP/crotonase"/>
    <property type="match status" value="1"/>
</dbReference>
<evidence type="ECO:0000256" key="1">
    <source>
        <dbReference type="ARBA" id="ARBA00005254"/>
    </source>
</evidence>
<dbReference type="PANTHER" id="PTHR43459:SF1">
    <property type="entry name" value="EG:BACN32G11.4 PROTEIN"/>
    <property type="match status" value="1"/>
</dbReference>
<dbReference type="InterPro" id="IPR014748">
    <property type="entry name" value="Enoyl-CoA_hydra_C"/>
</dbReference>
<proteinExistence type="inferred from homology"/>
<evidence type="ECO:0000313" key="2">
    <source>
        <dbReference type="EMBL" id="NKQ57050.1"/>
    </source>
</evidence>
<dbReference type="InterPro" id="IPR001753">
    <property type="entry name" value="Enoyl-CoA_hydra/iso"/>
</dbReference>
<dbReference type="CDD" id="cd06558">
    <property type="entry name" value="crotonase-like"/>
    <property type="match status" value="1"/>
</dbReference>
<dbReference type="Gene3D" id="3.90.226.10">
    <property type="entry name" value="2-enoyl-CoA Hydratase, Chain A, domain 1"/>
    <property type="match status" value="1"/>
</dbReference>
<dbReference type="InterPro" id="IPR029045">
    <property type="entry name" value="ClpP/crotonase-like_dom_sf"/>
</dbReference>
<name>A0ABX1JEC3_9PSEU</name>
<organism evidence="2 3">
    <name type="scientific">Amycolatopsis acididurans</name>
    <dbReference type="NCBI Taxonomy" id="2724524"/>
    <lineage>
        <taxon>Bacteria</taxon>
        <taxon>Bacillati</taxon>
        <taxon>Actinomycetota</taxon>
        <taxon>Actinomycetes</taxon>
        <taxon>Pseudonocardiales</taxon>
        <taxon>Pseudonocardiaceae</taxon>
        <taxon>Amycolatopsis</taxon>
    </lineage>
</organism>